<dbReference type="InterPro" id="IPR000210">
    <property type="entry name" value="BTB/POZ_dom"/>
</dbReference>
<accession>A0A4S4LWG9</accession>
<dbReference type="SUPFAM" id="SSF48403">
    <property type="entry name" value="Ankyrin repeat"/>
    <property type="match status" value="1"/>
</dbReference>
<dbReference type="InterPro" id="IPR000408">
    <property type="entry name" value="Reg_chr_condens"/>
</dbReference>
<organism evidence="5 6">
    <name type="scientific">Bondarzewia mesenterica</name>
    <dbReference type="NCBI Taxonomy" id="1095465"/>
    <lineage>
        <taxon>Eukaryota</taxon>
        <taxon>Fungi</taxon>
        <taxon>Dikarya</taxon>
        <taxon>Basidiomycota</taxon>
        <taxon>Agaricomycotina</taxon>
        <taxon>Agaricomycetes</taxon>
        <taxon>Russulales</taxon>
        <taxon>Bondarzewiaceae</taxon>
        <taxon>Bondarzewia</taxon>
    </lineage>
</organism>
<dbReference type="Pfam" id="PF12796">
    <property type="entry name" value="Ank_2"/>
    <property type="match status" value="1"/>
</dbReference>
<dbReference type="SMART" id="SM00225">
    <property type="entry name" value="BTB"/>
    <property type="match status" value="2"/>
</dbReference>
<feature type="compositionally biased region" description="Polar residues" evidence="3">
    <location>
        <begin position="1279"/>
        <end position="1300"/>
    </location>
</feature>
<dbReference type="Gene3D" id="3.30.710.10">
    <property type="entry name" value="Potassium Channel Kv1.1, Chain A"/>
    <property type="match status" value="2"/>
</dbReference>
<feature type="region of interest" description="Disordered" evidence="3">
    <location>
        <begin position="1377"/>
        <end position="1451"/>
    </location>
</feature>
<dbReference type="InterPro" id="IPR002110">
    <property type="entry name" value="Ankyrin_rpt"/>
</dbReference>
<reference evidence="5 6" key="1">
    <citation type="submission" date="2019-02" db="EMBL/GenBank/DDBJ databases">
        <title>Genome sequencing of the rare red list fungi Bondarzewia mesenterica.</title>
        <authorList>
            <person name="Buettner E."/>
            <person name="Kellner H."/>
        </authorList>
    </citation>
    <scope>NUCLEOTIDE SEQUENCE [LARGE SCALE GENOMIC DNA]</scope>
    <source>
        <strain evidence="5 6">DSM 108281</strain>
    </source>
</reference>
<dbReference type="CDD" id="cd18186">
    <property type="entry name" value="BTB_POZ_ZBTB_KLHL-like"/>
    <property type="match status" value="2"/>
</dbReference>
<dbReference type="InterPro" id="IPR009091">
    <property type="entry name" value="RCC1/BLIP-II"/>
</dbReference>
<dbReference type="OrthoDB" id="1893551at2759"/>
<dbReference type="PANTHER" id="PTHR22872">
    <property type="entry name" value="BTK-BINDING PROTEIN-RELATED"/>
    <property type="match status" value="1"/>
</dbReference>
<feature type="compositionally biased region" description="Polar residues" evidence="3">
    <location>
        <begin position="1246"/>
        <end position="1269"/>
    </location>
</feature>
<feature type="compositionally biased region" description="Basic and acidic residues" evidence="3">
    <location>
        <begin position="1396"/>
        <end position="1405"/>
    </location>
</feature>
<feature type="region of interest" description="Disordered" evidence="3">
    <location>
        <begin position="1052"/>
        <end position="1100"/>
    </location>
</feature>
<dbReference type="InterPro" id="IPR011333">
    <property type="entry name" value="SKP1/BTB/POZ_sf"/>
</dbReference>
<dbReference type="SUPFAM" id="SSF54695">
    <property type="entry name" value="POZ domain"/>
    <property type="match status" value="2"/>
</dbReference>
<keyword evidence="6" id="KW-1185">Reference proteome</keyword>
<dbReference type="Pfam" id="PF13540">
    <property type="entry name" value="RCC1_2"/>
    <property type="match status" value="1"/>
</dbReference>
<dbReference type="PRINTS" id="PR00633">
    <property type="entry name" value="RCCNDNSATION"/>
</dbReference>
<dbReference type="InterPro" id="IPR036770">
    <property type="entry name" value="Ankyrin_rpt-contain_sf"/>
</dbReference>
<feature type="repeat" description="RCC1" evidence="2">
    <location>
        <begin position="347"/>
        <end position="398"/>
    </location>
</feature>
<dbReference type="SUPFAM" id="SSF50985">
    <property type="entry name" value="RCC1/BLIP-II"/>
    <property type="match status" value="1"/>
</dbReference>
<evidence type="ECO:0000256" key="3">
    <source>
        <dbReference type="SAM" id="MobiDB-lite"/>
    </source>
</evidence>
<dbReference type="SMART" id="SM00248">
    <property type="entry name" value="ANK"/>
    <property type="match status" value="2"/>
</dbReference>
<evidence type="ECO:0000256" key="1">
    <source>
        <dbReference type="ARBA" id="ARBA00022737"/>
    </source>
</evidence>
<dbReference type="Gene3D" id="2.130.10.30">
    <property type="entry name" value="Regulator of chromosome condensation 1/beta-lactamase-inhibitor protein II"/>
    <property type="match status" value="1"/>
</dbReference>
<feature type="compositionally biased region" description="Low complexity" evidence="3">
    <location>
        <begin position="30"/>
        <end position="45"/>
    </location>
</feature>
<dbReference type="Proteomes" id="UP000310158">
    <property type="component" value="Unassembled WGS sequence"/>
</dbReference>
<feature type="repeat" description="RCC1" evidence="2">
    <location>
        <begin position="162"/>
        <end position="231"/>
    </location>
</feature>
<dbReference type="EMBL" id="SGPL01000140">
    <property type="protein sequence ID" value="THH16852.1"/>
    <property type="molecule type" value="Genomic_DNA"/>
</dbReference>
<evidence type="ECO:0000256" key="2">
    <source>
        <dbReference type="PROSITE-ProRule" id="PRU00235"/>
    </source>
</evidence>
<feature type="compositionally biased region" description="Polar residues" evidence="3">
    <location>
        <begin position="1217"/>
        <end position="1228"/>
    </location>
</feature>
<sequence>MTTLHVHFALKNQHAFQRLLEGGSNRGQPAPTAGTSSSSGRSWNRPSTLTAAMTSDVNAKDWLGRTVLHLACSDPASIEYVRLLLTHPAINVNIQDTESHWTALHRALYHGNISAAILLLKRADIDTSLTDLEGYRAFDLYNTTVEDTKPIGCIDDLESVFTELFTWGANRNAALGHGDNDDKSYPEQVTLRTYRSDGDSSVKHSIAFKLRSPSIQQVAMSKLHTVVVTSEPRANLRLCGFASTGRLGPGGGQHSVYTLSPMPQFEHTIVSVALGRDHTLALTSVGTVLSWGLNRFSQLGYVVEATTSSRLDEPVQSTPRIVAGALKREFVEGVAASKSASACWTGASVYTWGKNSGQLGYDSASQPIQVQPRLVTKVNKPVLAVSMNDTAMACLLTSQEVILLYNNGHTKISFPAQGFPSEIMAYRPPQAVNNANIAKVVCNDNMFAAISSNGEIFTFAVPTERELSTSKDKVLVKPQRVWALRKQWSAVRDAALGSDGTIMICTESGHVFVRSRNLKSGQGPAARMFKFQRIPYLQRVVAVGANDTGAMSAIRSDIRPRSITIFGNSLSQDLARIRPYLSYRKVLDGHDDKIRIEPGMALHAPEVEQFTSMPPPDDDDDSDDLTIEADITELKRLWDVVVQDRLSRQKYNGRGIFEGSPLAHGADLLICVRSGNFVFPAHRLVLAARCLALSELSLGEKELHDRESGISVKLKSASSSPDTSTDPSKFSCLTITGCHPLSVLILIHYFYSDELLAVWDNRVVRRMQMLLAPTSLQLAGITRELQGLSRALDLPNVGDVTCLASKRNPEPTLNRHMGALFAISQDAPMPGAMNGTRSPLAHDVVLELADRQVFCHSTVLRARTPFFGCFFDDPDWAAQRWSSEGVISVNLQHLNWRAMEYVLRFICCGEEDEMFERLDFIDSVDGFLNFMFEVMSDANELLLDRLLLICSSVLLNHVNIHNVCRILSDAAHLHCPPLIKRLHWYMAVNMETLLESQMLDELTPRLVKDLSISIREGQLEKSPAARSGCLVDGVMKKNEEWLTLQDIPQPIARSAPNKYSPKLSPKRSHRRPSVDPFPSPSVRPAIITSRPPQPVSSNDVFEMDDADLVPALNLDSGTVHAPDVPSSNPASKAGPWKAKSVNPRPFLAEAKESKLTEMRGQRSSTLLQPLNLKTPPKDQLKTSWPLPTESQDPRNAGPSNASWRVAAAPSGLRPINVPNSRPSPTETPIHTPPNGRGEEILRPELHTSTPTTSRTAQSAGSGQASTTPTRPGLGPVITPSKQSQSKGAPSISRRVSSGGSAWTLPPVQPVVQSSLSSSTMSFAAIQQLQHEQGIVPIKDKRSLKEIQEEERARQTEEEFLKWWAAEEERVRLESAIASASAQRAGGSKRKKGATKGAEKGEEKRLGRIGVALKKSATLATTSDSPRQESRKDHTLSKRNKIPSAKSTTNSS</sequence>
<feature type="region of interest" description="Disordered" evidence="3">
    <location>
        <begin position="21"/>
        <end position="45"/>
    </location>
</feature>
<protein>
    <recommendedName>
        <fullName evidence="4">BTB domain-containing protein</fullName>
    </recommendedName>
</protein>
<name>A0A4S4LWG9_9AGAM</name>
<feature type="compositionally biased region" description="Basic and acidic residues" evidence="3">
    <location>
        <begin position="1149"/>
        <end position="1160"/>
    </location>
</feature>
<evidence type="ECO:0000313" key="6">
    <source>
        <dbReference type="Proteomes" id="UP000310158"/>
    </source>
</evidence>
<evidence type="ECO:0000259" key="4">
    <source>
        <dbReference type="PROSITE" id="PS50097"/>
    </source>
</evidence>
<feature type="compositionally biased region" description="Basic and acidic residues" evidence="3">
    <location>
        <begin position="1425"/>
        <end position="1435"/>
    </location>
</feature>
<dbReference type="PROSITE" id="PS50012">
    <property type="entry name" value="RCC1_3"/>
    <property type="match status" value="3"/>
</dbReference>
<comment type="caution">
    <text evidence="5">The sequence shown here is derived from an EMBL/GenBank/DDBJ whole genome shotgun (WGS) entry which is preliminary data.</text>
</comment>
<dbReference type="InterPro" id="IPR051625">
    <property type="entry name" value="Signaling_Regulatory_Domain"/>
</dbReference>
<dbReference type="PROSITE" id="PS50097">
    <property type="entry name" value="BTB"/>
    <property type="match status" value="1"/>
</dbReference>
<feature type="compositionally biased region" description="Basic and acidic residues" evidence="3">
    <location>
        <begin position="1236"/>
        <end position="1245"/>
    </location>
</feature>
<dbReference type="PANTHER" id="PTHR22872:SF2">
    <property type="entry name" value="INHIBITOR OF BRUTON TYROSINE KINASE"/>
    <property type="match status" value="1"/>
</dbReference>
<feature type="region of interest" description="Disordered" evidence="3">
    <location>
        <begin position="1117"/>
        <end position="1304"/>
    </location>
</feature>
<gene>
    <name evidence="5" type="ORF">EW146_g3853</name>
</gene>
<feature type="repeat" description="RCC1" evidence="2">
    <location>
        <begin position="234"/>
        <end position="285"/>
    </location>
</feature>
<keyword evidence="1" id="KW-0677">Repeat</keyword>
<proteinExistence type="predicted"/>
<evidence type="ECO:0000313" key="5">
    <source>
        <dbReference type="EMBL" id="THH16852.1"/>
    </source>
</evidence>
<feature type="domain" description="BTB" evidence="4">
    <location>
        <begin position="842"/>
        <end position="910"/>
    </location>
</feature>
<dbReference type="Gene3D" id="1.25.40.20">
    <property type="entry name" value="Ankyrin repeat-containing domain"/>
    <property type="match status" value="1"/>
</dbReference>
<dbReference type="Pfam" id="PF00415">
    <property type="entry name" value="RCC1"/>
    <property type="match status" value="1"/>
</dbReference>